<dbReference type="GO" id="GO:0005829">
    <property type="term" value="C:cytosol"/>
    <property type="evidence" value="ECO:0007669"/>
    <property type="project" value="TreeGrafter"/>
</dbReference>
<evidence type="ECO:0000256" key="3">
    <source>
        <dbReference type="ARBA" id="ARBA00005046"/>
    </source>
</evidence>
<comment type="catalytic activity">
    <reaction evidence="10">
        <text>adenylyl-molybdopterin + molybdate = Mo-molybdopterin + AMP + H(+)</text>
        <dbReference type="Rhea" id="RHEA:35047"/>
        <dbReference type="ChEBI" id="CHEBI:15378"/>
        <dbReference type="ChEBI" id="CHEBI:36264"/>
        <dbReference type="ChEBI" id="CHEBI:62727"/>
        <dbReference type="ChEBI" id="CHEBI:71302"/>
        <dbReference type="ChEBI" id="CHEBI:456215"/>
        <dbReference type="EC" id="2.10.1.1"/>
    </reaction>
</comment>
<dbReference type="InterPro" id="IPR005111">
    <property type="entry name" value="MoeA_C_domain_IV"/>
</dbReference>
<keyword evidence="7 11" id="KW-0479">Metal-binding</keyword>
<keyword evidence="5 11" id="KW-0500">Molybdenum</keyword>
<dbReference type="UniPathway" id="UPA00344"/>
<evidence type="ECO:0000256" key="9">
    <source>
        <dbReference type="ARBA" id="ARBA00023150"/>
    </source>
</evidence>
<evidence type="ECO:0000256" key="4">
    <source>
        <dbReference type="ARBA" id="ARBA00010763"/>
    </source>
</evidence>
<dbReference type="GO" id="GO:0061599">
    <property type="term" value="F:molybdopterin molybdotransferase activity"/>
    <property type="evidence" value="ECO:0007669"/>
    <property type="project" value="UniProtKB-UniRule"/>
</dbReference>
<dbReference type="InterPro" id="IPR008284">
    <property type="entry name" value="MoCF_biosynth_CS"/>
</dbReference>
<dbReference type="FunFam" id="2.170.190.11:FF:000001">
    <property type="entry name" value="Molybdopterin molybdenumtransferase"/>
    <property type="match status" value="1"/>
</dbReference>
<reference evidence="14" key="1">
    <citation type="submission" date="2020-02" db="EMBL/GenBank/DDBJ databases">
        <title>Genomic and physiological characterization of two novel Nitrospinaceae genera.</title>
        <authorList>
            <person name="Mueller A.J."/>
            <person name="Jung M.-Y."/>
            <person name="Strachan C.R."/>
            <person name="Herbold C.W."/>
            <person name="Kirkegaard R.H."/>
            <person name="Daims H."/>
        </authorList>
    </citation>
    <scope>NUCLEOTIDE SEQUENCE [LARGE SCALE GENOMIC DNA]</scope>
</reference>
<protein>
    <recommendedName>
        <fullName evidence="11">Molybdopterin molybdenumtransferase</fullName>
        <ecNumber evidence="11">2.10.1.1</ecNumber>
    </recommendedName>
</protein>
<dbReference type="Gene3D" id="2.170.190.11">
    <property type="entry name" value="Molybdopterin biosynthesis moea protein, domain 3"/>
    <property type="match status" value="1"/>
</dbReference>
<comment type="similarity">
    <text evidence="4 11">Belongs to the MoeA family.</text>
</comment>
<dbReference type="CDD" id="cd00887">
    <property type="entry name" value="MoeA"/>
    <property type="match status" value="1"/>
</dbReference>
<evidence type="ECO:0000256" key="1">
    <source>
        <dbReference type="ARBA" id="ARBA00001946"/>
    </source>
</evidence>
<dbReference type="SMART" id="SM00852">
    <property type="entry name" value="MoCF_biosynth"/>
    <property type="match status" value="1"/>
</dbReference>
<proteinExistence type="inferred from homology"/>
<dbReference type="GO" id="GO:0006777">
    <property type="term" value="P:Mo-molybdopterin cofactor biosynthetic process"/>
    <property type="evidence" value="ECO:0007669"/>
    <property type="project" value="UniProtKB-UniRule"/>
</dbReference>
<dbReference type="Gene3D" id="2.40.340.10">
    <property type="entry name" value="MoeA, C-terminal, domain IV"/>
    <property type="match status" value="1"/>
</dbReference>
<dbReference type="InterPro" id="IPR005110">
    <property type="entry name" value="MoeA_linker/N"/>
</dbReference>
<dbReference type="Pfam" id="PF00994">
    <property type="entry name" value="MoCF_biosynth"/>
    <property type="match status" value="1"/>
</dbReference>
<dbReference type="Pfam" id="PF03453">
    <property type="entry name" value="MoeA_N"/>
    <property type="match status" value="1"/>
</dbReference>
<dbReference type="SUPFAM" id="SSF53218">
    <property type="entry name" value="Molybdenum cofactor biosynthesis proteins"/>
    <property type="match status" value="1"/>
</dbReference>
<dbReference type="InterPro" id="IPR036688">
    <property type="entry name" value="MoeA_C_domain_IV_sf"/>
</dbReference>
<dbReference type="FunFam" id="3.40.980.10:FF:000004">
    <property type="entry name" value="Molybdopterin molybdenumtransferase"/>
    <property type="match status" value="1"/>
</dbReference>
<comment type="function">
    <text evidence="2 11">Catalyzes the insertion of molybdate into adenylated molybdopterin with the concomitant release of AMP.</text>
</comment>
<name>A0A7T0C1X4_9BACT</name>
<dbReference type="KEGG" id="nva:G3M78_06370"/>
<dbReference type="SUPFAM" id="SSF63867">
    <property type="entry name" value="MoeA C-terminal domain-like"/>
    <property type="match status" value="1"/>
</dbReference>
<dbReference type="GO" id="GO:0046872">
    <property type="term" value="F:metal ion binding"/>
    <property type="evidence" value="ECO:0007669"/>
    <property type="project" value="UniProtKB-UniRule"/>
</dbReference>
<feature type="domain" description="MoaB/Mog" evidence="12">
    <location>
        <begin position="182"/>
        <end position="319"/>
    </location>
</feature>
<evidence type="ECO:0000313" key="13">
    <source>
        <dbReference type="EMBL" id="QPJ65033.1"/>
    </source>
</evidence>
<evidence type="ECO:0000259" key="12">
    <source>
        <dbReference type="SMART" id="SM00852"/>
    </source>
</evidence>
<organism evidence="13 14">
    <name type="scientific">Candidatus Nitrohelix vancouverensis</name>
    <dbReference type="NCBI Taxonomy" id="2705534"/>
    <lineage>
        <taxon>Bacteria</taxon>
        <taxon>Pseudomonadati</taxon>
        <taxon>Nitrospinota/Tectimicrobiota group</taxon>
        <taxon>Nitrospinota</taxon>
        <taxon>Nitrospinia</taxon>
        <taxon>Nitrospinales</taxon>
        <taxon>Nitrospinaceae</taxon>
        <taxon>Candidatus Nitrohelix</taxon>
    </lineage>
</organism>
<accession>A0A7T0C1X4</accession>
<keyword evidence="8 11" id="KW-0460">Magnesium</keyword>
<evidence type="ECO:0000256" key="11">
    <source>
        <dbReference type="RuleBase" id="RU365090"/>
    </source>
</evidence>
<dbReference type="InterPro" id="IPR001453">
    <property type="entry name" value="MoaB/Mog_dom"/>
</dbReference>
<dbReference type="Gene3D" id="3.40.980.10">
    <property type="entry name" value="MoaB/Mog-like domain"/>
    <property type="match status" value="1"/>
</dbReference>
<sequence length="406" mass="43365">MSTIKVEEALEIILSRIEFKGLEKISITEALGRTLMEDIVARRDNPPMDNSAMDGYALIAADIESATPEAPVPLTVVGEVAAGYTAQGDAIKSGQAMRIMTGAPIPAGADAVIMQEDTDRNGDQLLVKDRADLHENIRDAGEDVKAGEVVIPKGARIQPAHIGMMATVGRSQIYVGRKPTVAILSTGDEILDLDDQPEGPCIYNSNGYMLSAQIRSAGGVPHYLGIARDTEADLMEKFQTALQCDLVVSSGGVSVGDYDLVKASLKKMGQEMLFWKVAMKPGKPLAFGRIGETPVFGLPGNPVSSFVSFEQFVRPSIKKMAGNPNLKATVVQARLSQAVSKKAGRQHFLSSITTWEKDGYTVTPAGEQGSGILKSASQANSLMIFPLESTRIEAGETVSVQLLEQS</sequence>
<evidence type="ECO:0000313" key="14">
    <source>
        <dbReference type="Proteomes" id="UP000594464"/>
    </source>
</evidence>
<evidence type="ECO:0000256" key="8">
    <source>
        <dbReference type="ARBA" id="ARBA00022842"/>
    </source>
</evidence>
<dbReference type="InterPro" id="IPR038987">
    <property type="entry name" value="MoeA-like"/>
</dbReference>
<dbReference type="AlphaFoldDB" id="A0A7T0C1X4"/>
<keyword evidence="6 11" id="KW-0808">Transferase</keyword>
<evidence type="ECO:0000256" key="5">
    <source>
        <dbReference type="ARBA" id="ARBA00022505"/>
    </source>
</evidence>
<evidence type="ECO:0000256" key="6">
    <source>
        <dbReference type="ARBA" id="ARBA00022679"/>
    </source>
</evidence>
<dbReference type="InterPro" id="IPR036425">
    <property type="entry name" value="MoaB/Mog-like_dom_sf"/>
</dbReference>
<dbReference type="Pfam" id="PF03454">
    <property type="entry name" value="MoeA_C"/>
    <property type="match status" value="1"/>
</dbReference>
<evidence type="ECO:0000256" key="7">
    <source>
        <dbReference type="ARBA" id="ARBA00022723"/>
    </source>
</evidence>
<keyword evidence="9 11" id="KW-0501">Molybdenum cofactor biosynthesis</keyword>
<dbReference type="InterPro" id="IPR036135">
    <property type="entry name" value="MoeA_linker/N_sf"/>
</dbReference>
<dbReference type="NCBIfam" id="NF045515">
    <property type="entry name" value="Glp_gephyrin"/>
    <property type="match status" value="1"/>
</dbReference>
<dbReference type="PANTHER" id="PTHR10192">
    <property type="entry name" value="MOLYBDOPTERIN BIOSYNTHESIS PROTEIN"/>
    <property type="match status" value="1"/>
</dbReference>
<comment type="pathway">
    <text evidence="3 11">Cofactor biosynthesis; molybdopterin biosynthesis.</text>
</comment>
<dbReference type="PANTHER" id="PTHR10192:SF5">
    <property type="entry name" value="GEPHYRIN"/>
    <property type="match status" value="1"/>
</dbReference>
<dbReference type="EMBL" id="CP048620">
    <property type="protein sequence ID" value="QPJ65033.1"/>
    <property type="molecule type" value="Genomic_DNA"/>
</dbReference>
<evidence type="ECO:0000256" key="10">
    <source>
        <dbReference type="ARBA" id="ARBA00047317"/>
    </source>
</evidence>
<dbReference type="Proteomes" id="UP000594464">
    <property type="component" value="Chromosome"/>
</dbReference>
<dbReference type="EC" id="2.10.1.1" evidence="11"/>
<dbReference type="PROSITE" id="PS01079">
    <property type="entry name" value="MOCF_BIOSYNTHESIS_2"/>
    <property type="match status" value="1"/>
</dbReference>
<dbReference type="Gene3D" id="3.90.105.10">
    <property type="entry name" value="Molybdopterin biosynthesis moea protein, domain 2"/>
    <property type="match status" value="1"/>
</dbReference>
<dbReference type="NCBIfam" id="TIGR00177">
    <property type="entry name" value="molyb_syn"/>
    <property type="match status" value="1"/>
</dbReference>
<comment type="cofactor">
    <cofactor evidence="1 11">
        <name>Mg(2+)</name>
        <dbReference type="ChEBI" id="CHEBI:18420"/>
    </cofactor>
</comment>
<dbReference type="SUPFAM" id="SSF63882">
    <property type="entry name" value="MoeA N-terminal region -like"/>
    <property type="match status" value="1"/>
</dbReference>
<gene>
    <name evidence="13" type="ORF">G3M78_06370</name>
</gene>
<evidence type="ECO:0000256" key="2">
    <source>
        <dbReference type="ARBA" id="ARBA00002901"/>
    </source>
</evidence>